<evidence type="ECO:0000313" key="2">
    <source>
        <dbReference type="Proteomes" id="UP001220395"/>
    </source>
</evidence>
<sequence>MALEPVTPVVATPSSIVTEQVVAYGAVGSAPTAVDPTHPLPVADCPYRGATAMTIGAEQTPGRAILIDCSVAGRVALKLADDTTLTVPAGAGLAILPFAVKAVLASGTTATASYASLA</sequence>
<protein>
    <submittedName>
        <fullName evidence="1">Uncharacterized protein</fullName>
    </submittedName>
</protein>
<dbReference type="Proteomes" id="UP001220395">
    <property type="component" value="Chromosome"/>
</dbReference>
<gene>
    <name evidence="1" type="ORF">PQ455_18790</name>
</gene>
<proteinExistence type="predicted"/>
<dbReference type="EMBL" id="CP117411">
    <property type="protein sequence ID" value="WCT73628.1"/>
    <property type="molecule type" value="Genomic_DNA"/>
</dbReference>
<dbReference type="RefSeq" id="WP_273688014.1">
    <property type="nucleotide sequence ID" value="NZ_CP117411.1"/>
</dbReference>
<evidence type="ECO:0000313" key="1">
    <source>
        <dbReference type="EMBL" id="WCT73628.1"/>
    </source>
</evidence>
<reference evidence="1 2" key="1">
    <citation type="submission" date="2023-02" db="EMBL/GenBank/DDBJ databases">
        <title>Genome sequence of Sphingomonas naphthae.</title>
        <authorList>
            <person name="Kim S."/>
            <person name="Heo J."/>
            <person name="Kwon S.-W."/>
        </authorList>
    </citation>
    <scope>NUCLEOTIDE SEQUENCE [LARGE SCALE GENOMIC DNA]</scope>
    <source>
        <strain evidence="1 2">KACC 18716</strain>
    </source>
</reference>
<name>A0ABY7TKY6_9SPHN</name>
<organism evidence="1 2">
    <name type="scientific">Sphingomonas naphthae</name>
    <dbReference type="NCBI Taxonomy" id="1813468"/>
    <lineage>
        <taxon>Bacteria</taxon>
        <taxon>Pseudomonadati</taxon>
        <taxon>Pseudomonadota</taxon>
        <taxon>Alphaproteobacteria</taxon>
        <taxon>Sphingomonadales</taxon>
        <taxon>Sphingomonadaceae</taxon>
        <taxon>Sphingomonas</taxon>
    </lineage>
</organism>
<keyword evidence="2" id="KW-1185">Reference proteome</keyword>
<accession>A0ABY7TKY6</accession>